<comment type="caution">
    <text evidence="2">The sequence shown here is derived from an EMBL/GenBank/DDBJ whole genome shotgun (WGS) entry which is preliminary data.</text>
</comment>
<reference evidence="2" key="1">
    <citation type="submission" date="2021-06" db="EMBL/GenBank/DDBJ databases">
        <authorList>
            <person name="Kallberg Y."/>
            <person name="Tangrot J."/>
            <person name="Rosling A."/>
        </authorList>
    </citation>
    <scope>NUCLEOTIDE SEQUENCE</scope>
    <source>
        <strain evidence="2">FL966</strain>
    </source>
</reference>
<dbReference type="Pfam" id="PF10209">
    <property type="entry name" value="DUF2340"/>
    <property type="match status" value="1"/>
</dbReference>
<dbReference type="AlphaFoldDB" id="A0A9N9C044"/>
<name>A0A9N9C044_9GLOM</name>
<organism evidence="2 3">
    <name type="scientific">Cetraspora pellucida</name>
    <dbReference type="NCBI Taxonomy" id="1433469"/>
    <lineage>
        <taxon>Eukaryota</taxon>
        <taxon>Fungi</taxon>
        <taxon>Fungi incertae sedis</taxon>
        <taxon>Mucoromycota</taxon>
        <taxon>Glomeromycotina</taxon>
        <taxon>Glomeromycetes</taxon>
        <taxon>Diversisporales</taxon>
        <taxon>Gigasporaceae</taxon>
        <taxon>Cetraspora</taxon>
    </lineage>
</organism>
<keyword evidence="3" id="KW-1185">Reference proteome</keyword>
<gene>
    <name evidence="2" type="ORF">CPELLU_LOCUS6175</name>
</gene>
<evidence type="ECO:0000256" key="1">
    <source>
        <dbReference type="ARBA" id="ARBA00007176"/>
    </source>
</evidence>
<protein>
    <submittedName>
        <fullName evidence="2">19869_t:CDS:1</fullName>
    </submittedName>
</protein>
<accession>A0A9N9C044</accession>
<dbReference type="PANTHER" id="PTHR18444:SF9">
    <property type="entry name" value="UPF0538 PROTEIN C2ORF76"/>
    <property type="match status" value="1"/>
</dbReference>
<dbReference type="Proteomes" id="UP000789759">
    <property type="component" value="Unassembled WGS sequence"/>
</dbReference>
<dbReference type="InterPro" id="IPR018794">
    <property type="entry name" value="UPF0538"/>
</dbReference>
<dbReference type="EMBL" id="CAJVQA010003771">
    <property type="protein sequence ID" value="CAG8582899.1"/>
    <property type="molecule type" value="Genomic_DNA"/>
</dbReference>
<dbReference type="OrthoDB" id="937at2759"/>
<evidence type="ECO:0000313" key="3">
    <source>
        <dbReference type="Proteomes" id="UP000789759"/>
    </source>
</evidence>
<comment type="similarity">
    <text evidence="1">Belongs to the UPF0538 family.</text>
</comment>
<proteinExistence type="inferred from homology"/>
<sequence length="66" mass="7636">MINDIPTDATITIRIIKNFEYRTVKNLVLRNIKLETTTIGDLKKLVIEKINATPTFKPFRNVDYGI</sequence>
<dbReference type="PANTHER" id="PTHR18444">
    <property type="entry name" value="UPF0538 FAMILY MEMBER"/>
    <property type="match status" value="1"/>
</dbReference>
<evidence type="ECO:0000313" key="2">
    <source>
        <dbReference type="EMBL" id="CAG8582899.1"/>
    </source>
</evidence>